<sequence length="57" mass="6527">MIPEMILHCSLNILLCLHHSALYQDTWMWNVTQSLRAAHGIFDLLAVLFPSHGLLLQ</sequence>
<name>A0A0A9SWZ7_ARUDO</name>
<organism evidence="1">
    <name type="scientific">Arundo donax</name>
    <name type="common">Giant reed</name>
    <name type="synonym">Donax arundinaceus</name>
    <dbReference type="NCBI Taxonomy" id="35708"/>
    <lineage>
        <taxon>Eukaryota</taxon>
        <taxon>Viridiplantae</taxon>
        <taxon>Streptophyta</taxon>
        <taxon>Embryophyta</taxon>
        <taxon>Tracheophyta</taxon>
        <taxon>Spermatophyta</taxon>
        <taxon>Magnoliopsida</taxon>
        <taxon>Liliopsida</taxon>
        <taxon>Poales</taxon>
        <taxon>Poaceae</taxon>
        <taxon>PACMAD clade</taxon>
        <taxon>Arundinoideae</taxon>
        <taxon>Arundineae</taxon>
        <taxon>Arundo</taxon>
    </lineage>
</organism>
<reference evidence="1" key="2">
    <citation type="journal article" date="2015" name="Data Brief">
        <title>Shoot transcriptome of the giant reed, Arundo donax.</title>
        <authorList>
            <person name="Barrero R.A."/>
            <person name="Guerrero F.D."/>
            <person name="Moolhuijzen P."/>
            <person name="Goolsby J.A."/>
            <person name="Tidwell J."/>
            <person name="Bellgard S.E."/>
            <person name="Bellgard M.I."/>
        </authorList>
    </citation>
    <scope>NUCLEOTIDE SEQUENCE</scope>
    <source>
        <tissue evidence="1">Shoot tissue taken approximately 20 cm above the soil surface</tissue>
    </source>
</reference>
<evidence type="ECO:0000313" key="1">
    <source>
        <dbReference type="EMBL" id="JAD25143.1"/>
    </source>
</evidence>
<proteinExistence type="predicted"/>
<reference evidence="1" key="1">
    <citation type="submission" date="2014-09" db="EMBL/GenBank/DDBJ databases">
        <authorList>
            <person name="Magalhaes I.L.F."/>
            <person name="Oliveira U."/>
            <person name="Santos F.R."/>
            <person name="Vidigal T.H.D.A."/>
            <person name="Brescovit A.D."/>
            <person name="Santos A.J."/>
        </authorList>
    </citation>
    <scope>NUCLEOTIDE SEQUENCE</scope>
    <source>
        <tissue evidence="1">Shoot tissue taken approximately 20 cm above the soil surface</tissue>
    </source>
</reference>
<dbReference type="AlphaFoldDB" id="A0A0A9SWZ7"/>
<accession>A0A0A9SWZ7</accession>
<protein>
    <submittedName>
        <fullName evidence="1">Uncharacterized protein</fullName>
    </submittedName>
</protein>
<dbReference type="EMBL" id="GBRH01272752">
    <property type="protein sequence ID" value="JAD25143.1"/>
    <property type="molecule type" value="Transcribed_RNA"/>
</dbReference>